<evidence type="ECO:0000256" key="1">
    <source>
        <dbReference type="SAM" id="MobiDB-lite"/>
    </source>
</evidence>
<dbReference type="GO" id="GO:0006400">
    <property type="term" value="P:tRNA modification"/>
    <property type="evidence" value="ECO:0007669"/>
    <property type="project" value="InterPro"/>
</dbReference>
<gene>
    <name evidence="3" type="ORF">LITE_LOCUS19031</name>
</gene>
<dbReference type="Proteomes" id="UP001154282">
    <property type="component" value="Unassembled WGS sequence"/>
</dbReference>
<organism evidence="3 4">
    <name type="scientific">Linum tenue</name>
    <dbReference type="NCBI Taxonomy" id="586396"/>
    <lineage>
        <taxon>Eukaryota</taxon>
        <taxon>Viridiplantae</taxon>
        <taxon>Streptophyta</taxon>
        <taxon>Embryophyta</taxon>
        <taxon>Tracheophyta</taxon>
        <taxon>Spermatophyta</taxon>
        <taxon>Magnoliopsida</taxon>
        <taxon>eudicotyledons</taxon>
        <taxon>Gunneridae</taxon>
        <taxon>Pentapetalae</taxon>
        <taxon>rosids</taxon>
        <taxon>fabids</taxon>
        <taxon>Malpighiales</taxon>
        <taxon>Linaceae</taxon>
        <taxon>Linum</taxon>
    </lineage>
</organism>
<proteinExistence type="predicted"/>
<protein>
    <recommendedName>
        <fullName evidence="2">THUMP domain-containing protein</fullName>
    </recommendedName>
</protein>
<dbReference type="SUPFAM" id="SSF143437">
    <property type="entry name" value="THUMP domain-like"/>
    <property type="match status" value="1"/>
</dbReference>
<name>A0AAV0KMF9_9ROSI</name>
<evidence type="ECO:0000313" key="4">
    <source>
        <dbReference type="Proteomes" id="UP001154282"/>
    </source>
</evidence>
<feature type="region of interest" description="Disordered" evidence="1">
    <location>
        <begin position="33"/>
        <end position="62"/>
    </location>
</feature>
<dbReference type="Pfam" id="PF02926">
    <property type="entry name" value="THUMP"/>
    <property type="match status" value="1"/>
</dbReference>
<dbReference type="CDD" id="cd11717">
    <property type="entry name" value="THUMP_THUMPD1_like"/>
    <property type="match status" value="1"/>
</dbReference>
<feature type="domain" description="THUMP" evidence="2">
    <location>
        <begin position="257"/>
        <end position="351"/>
    </location>
</feature>
<reference evidence="3" key="1">
    <citation type="submission" date="2022-08" db="EMBL/GenBank/DDBJ databases">
        <authorList>
            <person name="Gutierrez-Valencia J."/>
        </authorList>
    </citation>
    <scope>NUCLEOTIDE SEQUENCE</scope>
</reference>
<sequence>VLPPSNLTTKTQIWKELAAAVYQSSTEFGAMMPPVEQGEGTETAHKPEQEEKVAAAQESEPGLRGEFEGAAAATMKPWEQHAGVISLPRYDYKAPSSLLHHSHSGFFITCSIKREKSATKEVMSILDKSVGIGNNGNPNDVVEALAPDVTSKRRKVSEDENLTVEVKNQGSVEEKGEVSEVTPPVLSKKEITEDKASVLSLVKLIKSGLILLIFPREASFDTVDAVSKTFLDIESGCLKPPIWCHRIFPIQATCSLNEKDLHAVVKKLVLDFLHNKQHKTAQPLKFAVGYNRRGMEEQKIFARDNMKDSEVVSMLDRDKCFRVVASAVKETIPDSAIDLKCPDISVLVELLPLSGVPDGSLIAAVSVLPQNLTSTKPRLCVKPLVSEGKGKKGKS</sequence>
<evidence type="ECO:0000259" key="2">
    <source>
        <dbReference type="Pfam" id="PF02926"/>
    </source>
</evidence>
<evidence type="ECO:0000313" key="3">
    <source>
        <dbReference type="EMBL" id="CAI0422126.1"/>
    </source>
</evidence>
<keyword evidence="4" id="KW-1185">Reference proteome</keyword>
<dbReference type="InterPro" id="IPR004114">
    <property type="entry name" value="THUMP_dom"/>
</dbReference>
<dbReference type="InterPro" id="IPR040183">
    <property type="entry name" value="THUMPD1-like"/>
</dbReference>
<comment type="caution">
    <text evidence="3">The sequence shown here is derived from an EMBL/GenBank/DDBJ whole genome shotgun (WGS) entry which is preliminary data.</text>
</comment>
<dbReference type="PANTHER" id="PTHR13452:SF13">
    <property type="entry name" value="OS02G0672400 PROTEIN"/>
    <property type="match status" value="1"/>
</dbReference>
<dbReference type="AlphaFoldDB" id="A0AAV0KMF9"/>
<accession>A0AAV0KMF9</accession>
<dbReference type="GO" id="GO:0003723">
    <property type="term" value="F:RNA binding"/>
    <property type="evidence" value="ECO:0007669"/>
    <property type="project" value="InterPro"/>
</dbReference>
<dbReference type="PANTHER" id="PTHR13452">
    <property type="entry name" value="THUMP DOMAIN CONTAINING PROTEIN 1-RELATED"/>
    <property type="match status" value="1"/>
</dbReference>
<feature type="non-terminal residue" evidence="3">
    <location>
        <position position="1"/>
    </location>
</feature>
<dbReference type="EMBL" id="CAMGYJ010000005">
    <property type="protein sequence ID" value="CAI0422126.1"/>
    <property type="molecule type" value="Genomic_DNA"/>
</dbReference>
<feature type="compositionally biased region" description="Basic and acidic residues" evidence="1">
    <location>
        <begin position="42"/>
        <end position="53"/>
    </location>
</feature>